<sequence length="71" mass="7790">MPQRLHTTPALDQPRGDQPETYAPCPFVTPSPSSLAPPTRVDIMPAVCAQPSRHCNLPFSRVQTIDGHKLD</sequence>
<comment type="caution">
    <text evidence="2">The sequence shown here is derived from an EMBL/GenBank/DDBJ whole genome shotgun (WGS) entry which is preliminary data.</text>
</comment>
<evidence type="ECO:0000313" key="3">
    <source>
        <dbReference type="Proteomes" id="UP000729402"/>
    </source>
</evidence>
<dbReference type="Proteomes" id="UP000729402">
    <property type="component" value="Unassembled WGS sequence"/>
</dbReference>
<feature type="region of interest" description="Disordered" evidence="1">
    <location>
        <begin position="1"/>
        <end position="34"/>
    </location>
</feature>
<dbReference type="EMBL" id="JAAALK010000080">
    <property type="protein sequence ID" value="KAG8091504.1"/>
    <property type="molecule type" value="Genomic_DNA"/>
</dbReference>
<keyword evidence="3" id="KW-1185">Reference proteome</keyword>
<dbReference type="AlphaFoldDB" id="A0A8J5WNX1"/>
<reference evidence="2" key="1">
    <citation type="journal article" date="2021" name="bioRxiv">
        <title>Whole Genome Assembly and Annotation of Northern Wild Rice, Zizania palustris L., Supports a Whole Genome Duplication in the Zizania Genus.</title>
        <authorList>
            <person name="Haas M."/>
            <person name="Kono T."/>
            <person name="Macchietto M."/>
            <person name="Millas R."/>
            <person name="McGilp L."/>
            <person name="Shao M."/>
            <person name="Duquette J."/>
            <person name="Hirsch C.N."/>
            <person name="Kimball J."/>
        </authorList>
    </citation>
    <scope>NUCLEOTIDE SEQUENCE</scope>
    <source>
        <tissue evidence="2">Fresh leaf tissue</tissue>
    </source>
</reference>
<name>A0A8J5WNX1_ZIZPA</name>
<protein>
    <submittedName>
        <fullName evidence="2">Uncharacterized protein</fullName>
    </submittedName>
</protein>
<organism evidence="2 3">
    <name type="scientific">Zizania palustris</name>
    <name type="common">Northern wild rice</name>
    <dbReference type="NCBI Taxonomy" id="103762"/>
    <lineage>
        <taxon>Eukaryota</taxon>
        <taxon>Viridiplantae</taxon>
        <taxon>Streptophyta</taxon>
        <taxon>Embryophyta</taxon>
        <taxon>Tracheophyta</taxon>
        <taxon>Spermatophyta</taxon>
        <taxon>Magnoliopsida</taxon>
        <taxon>Liliopsida</taxon>
        <taxon>Poales</taxon>
        <taxon>Poaceae</taxon>
        <taxon>BOP clade</taxon>
        <taxon>Oryzoideae</taxon>
        <taxon>Oryzeae</taxon>
        <taxon>Zizaniinae</taxon>
        <taxon>Zizania</taxon>
    </lineage>
</organism>
<reference evidence="2" key="2">
    <citation type="submission" date="2021-02" db="EMBL/GenBank/DDBJ databases">
        <authorList>
            <person name="Kimball J.A."/>
            <person name="Haas M.W."/>
            <person name="Macchietto M."/>
            <person name="Kono T."/>
            <person name="Duquette J."/>
            <person name="Shao M."/>
        </authorList>
    </citation>
    <scope>NUCLEOTIDE SEQUENCE</scope>
    <source>
        <tissue evidence="2">Fresh leaf tissue</tissue>
    </source>
</reference>
<gene>
    <name evidence="2" type="ORF">GUJ93_ZPchr0012g21913</name>
</gene>
<proteinExistence type="predicted"/>
<accession>A0A8J5WNX1</accession>
<evidence type="ECO:0000256" key="1">
    <source>
        <dbReference type="SAM" id="MobiDB-lite"/>
    </source>
</evidence>
<evidence type="ECO:0000313" key="2">
    <source>
        <dbReference type="EMBL" id="KAG8091504.1"/>
    </source>
</evidence>